<dbReference type="AlphaFoldDB" id="A0A1M7P7Z0"/>
<keyword evidence="1" id="KW-1133">Transmembrane helix</keyword>
<sequence>MDKSLIPVSLVSGFLLVYVVAVAVNLNTAFILLMFAVSPILMIWMVIKVLKAAFDPTHTFEEKWYEDQ</sequence>
<evidence type="ECO:0000313" key="2">
    <source>
        <dbReference type="EMBL" id="SHN12528.1"/>
    </source>
</evidence>
<evidence type="ECO:0000313" key="3">
    <source>
        <dbReference type="Proteomes" id="UP000184513"/>
    </source>
</evidence>
<proteinExistence type="predicted"/>
<protein>
    <submittedName>
        <fullName evidence="2">Uncharacterized protein</fullName>
    </submittedName>
</protein>
<keyword evidence="1" id="KW-0812">Transmembrane</keyword>
<name>A0A1M7P7Z0_9BACT</name>
<reference evidence="2 3" key="1">
    <citation type="submission" date="2016-11" db="EMBL/GenBank/DDBJ databases">
        <authorList>
            <person name="Jaros S."/>
            <person name="Januszkiewicz K."/>
            <person name="Wedrychowicz H."/>
        </authorList>
    </citation>
    <scope>NUCLEOTIDE SEQUENCE [LARGE SCALE GENOMIC DNA]</scope>
    <source>
        <strain evidence="2 3">CGMCC 1.6102</strain>
    </source>
</reference>
<dbReference type="RefSeq" id="WP_073095007.1">
    <property type="nucleotide sequence ID" value="NZ_FRCY01000007.1"/>
</dbReference>
<feature type="transmembrane region" description="Helical" evidence="1">
    <location>
        <begin position="30"/>
        <end position="50"/>
    </location>
</feature>
<keyword evidence="1" id="KW-0472">Membrane</keyword>
<gene>
    <name evidence="2" type="ORF">SAMN04488057_10792</name>
</gene>
<keyword evidence="3" id="KW-1185">Reference proteome</keyword>
<organism evidence="2 3">
    <name type="scientific">Cyclobacterium lianum</name>
    <dbReference type="NCBI Taxonomy" id="388280"/>
    <lineage>
        <taxon>Bacteria</taxon>
        <taxon>Pseudomonadati</taxon>
        <taxon>Bacteroidota</taxon>
        <taxon>Cytophagia</taxon>
        <taxon>Cytophagales</taxon>
        <taxon>Cyclobacteriaceae</taxon>
        <taxon>Cyclobacterium</taxon>
    </lineage>
</organism>
<dbReference type="STRING" id="388280.SAMN04488057_10792"/>
<feature type="transmembrane region" description="Helical" evidence="1">
    <location>
        <begin position="5"/>
        <end position="24"/>
    </location>
</feature>
<dbReference type="OrthoDB" id="964187at2"/>
<evidence type="ECO:0000256" key="1">
    <source>
        <dbReference type="SAM" id="Phobius"/>
    </source>
</evidence>
<accession>A0A1M7P7Z0</accession>
<dbReference type="Proteomes" id="UP000184513">
    <property type="component" value="Unassembled WGS sequence"/>
</dbReference>
<dbReference type="EMBL" id="FRCY01000007">
    <property type="protein sequence ID" value="SHN12528.1"/>
    <property type="molecule type" value="Genomic_DNA"/>
</dbReference>